<dbReference type="RefSeq" id="WP_211082088.1">
    <property type="nucleotide sequence ID" value="NZ_CBCSLC010000003.1"/>
</dbReference>
<protein>
    <submittedName>
        <fullName evidence="1">Uncharacterized protein</fullName>
    </submittedName>
</protein>
<organism evidence="1 2">
    <name type="scientific">Paenibacillus xylanexedens</name>
    <dbReference type="NCBI Taxonomy" id="528191"/>
    <lineage>
        <taxon>Bacteria</taxon>
        <taxon>Bacillati</taxon>
        <taxon>Bacillota</taxon>
        <taxon>Bacilli</taxon>
        <taxon>Bacillales</taxon>
        <taxon>Paenibacillaceae</taxon>
        <taxon>Paenibacillus</taxon>
    </lineage>
</organism>
<sequence length="85" mass="9744">MQKAKLIITETLEYNREIIVNLPDGMTSADLEEALEDGDREWGGADEFMHELRKRGITCDDGWDTDLDSPDSIESECMDYEIIED</sequence>
<comment type="caution">
    <text evidence="1">The sequence shown here is derived from an EMBL/GenBank/DDBJ whole genome shotgun (WGS) entry which is preliminary data.</text>
</comment>
<accession>A0ABS4RU55</accession>
<keyword evidence="2" id="KW-1185">Reference proteome</keyword>
<reference evidence="1 2" key="1">
    <citation type="submission" date="2021-03" db="EMBL/GenBank/DDBJ databases">
        <title>Genomic Encyclopedia of Type Strains, Phase IV (KMG-IV): sequencing the most valuable type-strain genomes for metagenomic binning, comparative biology and taxonomic classification.</title>
        <authorList>
            <person name="Goeker M."/>
        </authorList>
    </citation>
    <scope>NUCLEOTIDE SEQUENCE [LARGE SCALE GENOMIC DNA]</scope>
    <source>
        <strain evidence="1 2">DSM 21292</strain>
    </source>
</reference>
<evidence type="ECO:0000313" key="2">
    <source>
        <dbReference type="Proteomes" id="UP000810207"/>
    </source>
</evidence>
<evidence type="ECO:0000313" key="1">
    <source>
        <dbReference type="EMBL" id="MBP2245312.1"/>
    </source>
</evidence>
<dbReference type="Proteomes" id="UP000810207">
    <property type="component" value="Unassembled WGS sequence"/>
</dbReference>
<gene>
    <name evidence="1" type="ORF">J2Z28_001930</name>
</gene>
<name>A0ABS4RU55_PAEXY</name>
<proteinExistence type="predicted"/>
<dbReference type="EMBL" id="JAGIKV010000006">
    <property type="protein sequence ID" value="MBP2245312.1"/>
    <property type="molecule type" value="Genomic_DNA"/>
</dbReference>